<protein>
    <submittedName>
        <fullName evidence="1">Uncharacterized protein</fullName>
    </submittedName>
</protein>
<comment type="caution">
    <text evidence="1">The sequence shown here is derived from an EMBL/GenBank/DDBJ whole genome shotgun (WGS) entry which is preliminary data.</text>
</comment>
<dbReference type="EMBL" id="JAUZVT010000002">
    <property type="protein sequence ID" value="MDT3331389.1"/>
    <property type="molecule type" value="Genomic_DNA"/>
</dbReference>
<name>A0ABU3GL12_9MICO</name>
<organism evidence="1 2">
    <name type="scientific">Microbacterium aquilitoris</name>
    <dbReference type="NCBI Taxonomy" id="3067307"/>
    <lineage>
        <taxon>Bacteria</taxon>
        <taxon>Bacillati</taxon>
        <taxon>Actinomycetota</taxon>
        <taxon>Actinomycetes</taxon>
        <taxon>Micrococcales</taxon>
        <taxon>Microbacteriaceae</taxon>
        <taxon>Microbacterium</taxon>
    </lineage>
</organism>
<accession>A0ABU3GL12</accession>
<keyword evidence="2" id="KW-1185">Reference proteome</keyword>
<evidence type="ECO:0000313" key="1">
    <source>
        <dbReference type="EMBL" id="MDT3331389.1"/>
    </source>
</evidence>
<proteinExistence type="predicted"/>
<dbReference type="Proteomes" id="UP001262835">
    <property type="component" value="Unassembled WGS sequence"/>
</dbReference>
<reference evidence="1 2" key="1">
    <citation type="submission" date="2023-08" db="EMBL/GenBank/DDBJ databases">
        <title>Microbacterium aquilitoris sp. nov. and Microbacterium gwkjibeachense sp. nov., isolated from beach.</title>
        <authorList>
            <person name="Lee S.D."/>
            <person name="Yang H."/>
            <person name="Kim I."/>
        </authorList>
    </citation>
    <scope>NUCLEOTIDE SEQUENCE [LARGE SCALE GENOMIC DNA]</scope>
    <source>
        <strain evidence="1 2">KSW-18</strain>
    </source>
</reference>
<dbReference type="RefSeq" id="WP_311870381.1">
    <property type="nucleotide sequence ID" value="NZ_JAUZVT010000002.1"/>
</dbReference>
<gene>
    <name evidence="1" type="ORF">Q9S78_11990</name>
</gene>
<evidence type="ECO:0000313" key="2">
    <source>
        <dbReference type="Proteomes" id="UP001262835"/>
    </source>
</evidence>
<sequence length="120" mass="13571">MAAAAADVQLYEAPADVTEQKFDVAMPCGCHIIQRQLLAQHKMVFFAIVWAQKVALGNLREQYSVDTGHGWFHEHVTGHQKSNDRRDLRALYSQVDVQESFDPGYDRVQDRHDQGCRGGS</sequence>